<dbReference type="PANTHER" id="PTHR30026:SF20">
    <property type="entry name" value="OUTER MEMBRANE PROTEIN TOLC"/>
    <property type="match status" value="1"/>
</dbReference>
<dbReference type="InterPro" id="IPR051906">
    <property type="entry name" value="TolC-like"/>
</dbReference>
<dbReference type="Pfam" id="PF02321">
    <property type="entry name" value="OEP"/>
    <property type="match status" value="2"/>
</dbReference>
<evidence type="ECO:0000256" key="8">
    <source>
        <dbReference type="SAM" id="SignalP"/>
    </source>
</evidence>
<feature type="chain" id="PRO_5011779330" evidence="8">
    <location>
        <begin position="28"/>
        <end position="431"/>
    </location>
</feature>
<feature type="signal peptide" evidence="8">
    <location>
        <begin position="1"/>
        <end position="27"/>
    </location>
</feature>
<dbReference type="Gene3D" id="1.20.1600.10">
    <property type="entry name" value="Outer membrane efflux proteins (OEP)"/>
    <property type="match status" value="1"/>
</dbReference>
<keyword evidence="7" id="KW-0998">Cell outer membrane</keyword>
<sequence>MKSPFILVNTVVVAATAFVMFCQTALAAPLELSLDASIALTYKNNPALQIAEARQEQSVWALKEAQTNKNISLDYAHTDIRSNSPPTWSRSPEAVSPYNYFSNQIIASIPLYTGGKVENTIEQAKLSHKVSQLESAATKQQLKLEASEAYYNVLQKKTLLEIAKQTVNDFNAHLKRVQQMYDTGVASWHDVLQTKVRLANAENDLVKTQNDYDLAVYSLNKTMGLPLRSEITLTEPLIYQEYALDLDDVISYGLAHRPVVAQQQANIQIEEAQIKIAQSGQHPKVMLTGTMAWDNYDFAGTANRDWTAMLVTQFNLFDSGNTKAKIRQAQSGELAARKQAQQIQNNISLEISDAYLSMKEAEKRISTNKVAVEEASVNFAIAQRAYSAGVGTNLDVMDAELALHQAKTNYTNSLFDYNISKARLHKAIGSE</sequence>
<keyword evidence="6" id="KW-0472">Membrane</keyword>
<keyword evidence="5" id="KW-0812">Transmembrane</keyword>
<dbReference type="OrthoDB" id="1674528at2"/>
<evidence type="ECO:0000256" key="1">
    <source>
        <dbReference type="ARBA" id="ARBA00004442"/>
    </source>
</evidence>
<evidence type="ECO:0000256" key="4">
    <source>
        <dbReference type="ARBA" id="ARBA00022452"/>
    </source>
</evidence>
<proteinExistence type="inferred from homology"/>
<protein>
    <submittedName>
        <fullName evidence="9">Outer membrane protein TolC</fullName>
    </submittedName>
</protein>
<gene>
    <name evidence="9" type="ORF">SAMN04490355_10476</name>
</gene>
<dbReference type="EMBL" id="FOTS01000047">
    <property type="protein sequence ID" value="SFM15069.1"/>
    <property type="molecule type" value="Genomic_DNA"/>
</dbReference>
<dbReference type="RefSeq" id="WP_090941845.1">
    <property type="nucleotide sequence ID" value="NZ_FOTS01000047.1"/>
</dbReference>
<evidence type="ECO:0000256" key="2">
    <source>
        <dbReference type="ARBA" id="ARBA00007613"/>
    </source>
</evidence>
<keyword evidence="8" id="KW-0732">Signal</keyword>
<dbReference type="PANTHER" id="PTHR30026">
    <property type="entry name" value="OUTER MEMBRANE PROTEIN TOLC"/>
    <property type="match status" value="1"/>
</dbReference>
<reference evidence="10" key="1">
    <citation type="submission" date="2016-10" db="EMBL/GenBank/DDBJ databases">
        <authorList>
            <person name="Varghese N."/>
            <person name="Submissions S."/>
        </authorList>
    </citation>
    <scope>NUCLEOTIDE SEQUENCE [LARGE SCALE GENOMIC DNA]</scope>
    <source>
        <strain evidence="10">DSM 13327</strain>
    </source>
</reference>
<comment type="subcellular location">
    <subcellularLocation>
        <location evidence="1">Cell outer membrane</location>
    </subcellularLocation>
</comment>
<dbReference type="InterPro" id="IPR003423">
    <property type="entry name" value="OMP_efflux"/>
</dbReference>
<dbReference type="GO" id="GO:0015288">
    <property type="term" value="F:porin activity"/>
    <property type="evidence" value="ECO:0007669"/>
    <property type="project" value="TreeGrafter"/>
</dbReference>
<evidence type="ECO:0000256" key="3">
    <source>
        <dbReference type="ARBA" id="ARBA00022448"/>
    </source>
</evidence>
<evidence type="ECO:0000313" key="9">
    <source>
        <dbReference type="EMBL" id="SFM15069.1"/>
    </source>
</evidence>
<evidence type="ECO:0000256" key="5">
    <source>
        <dbReference type="ARBA" id="ARBA00022692"/>
    </source>
</evidence>
<name>A0A1I4NHY6_9FIRM</name>
<dbReference type="AlphaFoldDB" id="A0A1I4NHY6"/>
<evidence type="ECO:0000313" key="10">
    <source>
        <dbReference type="Proteomes" id="UP000199520"/>
    </source>
</evidence>
<accession>A0A1I4NHY6</accession>
<keyword evidence="10" id="KW-1185">Reference proteome</keyword>
<dbReference type="STRING" id="1123291.SAMN04490355_10476"/>
<dbReference type="GO" id="GO:1990281">
    <property type="term" value="C:efflux pump complex"/>
    <property type="evidence" value="ECO:0007669"/>
    <property type="project" value="TreeGrafter"/>
</dbReference>
<keyword evidence="4" id="KW-1134">Transmembrane beta strand</keyword>
<dbReference type="SUPFAM" id="SSF56954">
    <property type="entry name" value="Outer membrane efflux proteins (OEP)"/>
    <property type="match status" value="1"/>
</dbReference>
<evidence type="ECO:0000256" key="6">
    <source>
        <dbReference type="ARBA" id="ARBA00023136"/>
    </source>
</evidence>
<dbReference type="GO" id="GO:0015562">
    <property type="term" value="F:efflux transmembrane transporter activity"/>
    <property type="evidence" value="ECO:0007669"/>
    <property type="project" value="InterPro"/>
</dbReference>
<dbReference type="Proteomes" id="UP000199520">
    <property type="component" value="Unassembled WGS sequence"/>
</dbReference>
<keyword evidence="3" id="KW-0813">Transport</keyword>
<evidence type="ECO:0000256" key="7">
    <source>
        <dbReference type="ARBA" id="ARBA00023237"/>
    </source>
</evidence>
<dbReference type="GO" id="GO:0009279">
    <property type="term" value="C:cell outer membrane"/>
    <property type="evidence" value="ECO:0007669"/>
    <property type="project" value="UniProtKB-SubCell"/>
</dbReference>
<comment type="similarity">
    <text evidence="2">Belongs to the outer membrane factor (OMF) (TC 1.B.17) family.</text>
</comment>
<organism evidence="9 10">
    <name type="scientific">Pelosinus propionicus DSM 13327</name>
    <dbReference type="NCBI Taxonomy" id="1123291"/>
    <lineage>
        <taxon>Bacteria</taxon>
        <taxon>Bacillati</taxon>
        <taxon>Bacillota</taxon>
        <taxon>Negativicutes</taxon>
        <taxon>Selenomonadales</taxon>
        <taxon>Sporomusaceae</taxon>
        <taxon>Pelosinus</taxon>
    </lineage>
</organism>